<evidence type="ECO:0000313" key="9">
    <source>
        <dbReference type="Proteomes" id="UP000014568"/>
    </source>
</evidence>
<keyword evidence="3" id="KW-0479">Metal-binding</keyword>
<dbReference type="InterPro" id="IPR042098">
    <property type="entry name" value="TauD-like_sf"/>
</dbReference>
<evidence type="ECO:0000256" key="5">
    <source>
        <dbReference type="ARBA" id="ARBA00023002"/>
    </source>
</evidence>
<evidence type="ECO:0000259" key="7">
    <source>
        <dbReference type="Pfam" id="PF02668"/>
    </source>
</evidence>
<gene>
    <name evidence="8" type="ORF">F945_00033</name>
</gene>
<dbReference type="GO" id="GO:0006790">
    <property type="term" value="P:sulfur compound metabolic process"/>
    <property type="evidence" value="ECO:0007669"/>
    <property type="project" value="TreeGrafter"/>
</dbReference>
<keyword evidence="5" id="KW-0560">Oxidoreductase</keyword>
<evidence type="ECO:0000256" key="3">
    <source>
        <dbReference type="ARBA" id="ARBA00022723"/>
    </source>
</evidence>
<keyword evidence="4 8" id="KW-0223">Dioxygenase</keyword>
<dbReference type="PATRIC" id="fig|421052.3.peg.28"/>
<comment type="cofactor">
    <cofactor evidence="1">
        <name>Fe(2+)</name>
        <dbReference type="ChEBI" id="CHEBI:29033"/>
    </cofactor>
</comment>
<dbReference type="AlphaFoldDB" id="S3NTG6"/>
<comment type="caution">
    <text evidence="8">The sequence shown here is derived from an EMBL/GenBank/DDBJ whole genome shotgun (WGS) entry which is preliminary data.</text>
</comment>
<dbReference type="OrthoDB" id="581608at2"/>
<dbReference type="InterPro" id="IPR051323">
    <property type="entry name" value="AtsK-like"/>
</dbReference>
<proteinExistence type="inferred from homology"/>
<evidence type="ECO:0000256" key="2">
    <source>
        <dbReference type="ARBA" id="ARBA00005896"/>
    </source>
</evidence>
<dbReference type="HOGENOM" id="CLU_036005_2_1_6"/>
<dbReference type="eggNOG" id="COG2175">
    <property type="taxonomic scope" value="Bacteria"/>
</dbReference>
<dbReference type="PANTHER" id="PTHR30468:SF1">
    <property type="entry name" value="ALPHA-KETOGLUTARATE-DEPENDENT SULFONATE DIOXYGENASE"/>
    <property type="match status" value="1"/>
</dbReference>
<dbReference type="Gene3D" id="3.60.130.10">
    <property type="entry name" value="Clavaminate synthase-like"/>
    <property type="match status" value="1"/>
</dbReference>
<dbReference type="PANTHER" id="PTHR30468">
    <property type="entry name" value="ALPHA-KETOGLUTARATE-DEPENDENT SULFONATE DIOXYGENASE"/>
    <property type="match status" value="1"/>
</dbReference>
<dbReference type="RefSeq" id="WP_016654484.1">
    <property type="nucleotide sequence ID" value="NZ_KE340348.1"/>
</dbReference>
<protein>
    <submittedName>
        <fullName evidence="8">Taurine dioxygenase</fullName>
    </submittedName>
</protein>
<evidence type="ECO:0000256" key="6">
    <source>
        <dbReference type="ARBA" id="ARBA00023004"/>
    </source>
</evidence>
<evidence type="ECO:0000256" key="4">
    <source>
        <dbReference type="ARBA" id="ARBA00022964"/>
    </source>
</evidence>
<dbReference type="GO" id="GO:0000908">
    <property type="term" value="F:taurine dioxygenase activity"/>
    <property type="evidence" value="ECO:0007669"/>
    <property type="project" value="TreeGrafter"/>
</dbReference>
<dbReference type="FunFam" id="3.60.130.10:FF:000002">
    <property type="entry name" value="Alpha-ketoglutarate-dependent taurine dioxygenase"/>
    <property type="match status" value="1"/>
</dbReference>
<accession>S3NTG6</accession>
<dbReference type="Proteomes" id="UP000014568">
    <property type="component" value="Unassembled WGS sequence"/>
</dbReference>
<dbReference type="EMBL" id="ATGI01000001">
    <property type="protein sequence ID" value="EPF81698.1"/>
    <property type="molecule type" value="Genomic_DNA"/>
</dbReference>
<evidence type="ECO:0000313" key="8">
    <source>
        <dbReference type="EMBL" id="EPF81698.1"/>
    </source>
</evidence>
<dbReference type="NCBIfam" id="NF007104">
    <property type="entry name" value="PRK09553.1"/>
    <property type="match status" value="1"/>
</dbReference>
<name>S3NTG6_9GAMM</name>
<dbReference type="GO" id="GO:0005737">
    <property type="term" value="C:cytoplasm"/>
    <property type="evidence" value="ECO:0007669"/>
    <property type="project" value="TreeGrafter"/>
</dbReference>
<dbReference type="STRING" id="632955.GCA_000829675_02840"/>
<dbReference type="Pfam" id="PF02668">
    <property type="entry name" value="TauD"/>
    <property type="match status" value="1"/>
</dbReference>
<comment type="similarity">
    <text evidence="2">Belongs to the TfdA dioxygenase family.</text>
</comment>
<reference evidence="8 9" key="1">
    <citation type="submission" date="2013-06" db="EMBL/GenBank/DDBJ databases">
        <title>The Genome Sequence of Acinetobacter rudis CIP 110305.</title>
        <authorList>
            <consortium name="The Broad Institute Genome Sequencing Platform"/>
            <consortium name="The Broad Institute Genome Sequencing Center for Infectious Disease"/>
            <person name="Cerqueira G."/>
            <person name="Feldgarden M."/>
            <person name="Courvalin P."/>
            <person name="Perichon B."/>
            <person name="Grillot-Courvalin C."/>
            <person name="Clermont D."/>
            <person name="Rocha E."/>
            <person name="Yoon E.-J."/>
            <person name="Nemec A."/>
            <person name="Young S.K."/>
            <person name="Zeng Q."/>
            <person name="Gargeya S."/>
            <person name="Fitzgerald M."/>
            <person name="Abouelleil A."/>
            <person name="Alvarado L."/>
            <person name="Berlin A.M."/>
            <person name="Chapman S.B."/>
            <person name="Dewar J."/>
            <person name="Goldberg J."/>
            <person name="Griggs A."/>
            <person name="Gujja S."/>
            <person name="Hansen M."/>
            <person name="Howarth C."/>
            <person name="Imamovic A."/>
            <person name="Larimer J."/>
            <person name="McCowan C."/>
            <person name="Murphy C."/>
            <person name="Pearson M."/>
            <person name="Priest M."/>
            <person name="Roberts A."/>
            <person name="Saif S."/>
            <person name="Shea T."/>
            <person name="Sykes S."/>
            <person name="Wortman J."/>
            <person name="Nusbaum C."/>
            <person name="Birren B."/>
        </authorList>
    </citation>
    <scope>NUCLEOTIDE SEQUENCE [LARGE SCALE GENOMIC DNA]</scope>
    <source>
        <strain evidence="8 9">CIP 110305</strain>
    </source>
</reference>
<sequence length="293" mass="33317">MNAYVSDQLKIKPLTPTLGAVIEGIDLTQNLTTEQQQDIEQALLKHQVLFFRNQKLTPVEHANFAKQFGELHIHPIYPNIAEQPEIMLLDTELNDLRDNALWHTDVTFLTAPAKGAILAAKKVPSYGGDTLWVNATAAFAALSQPMKQFLSGLTAQHDIAQSFPIERFGQDPVELEKLAQVKLKHPPVSHPVIRTHPVTGQPALFVSEGFTTRINELESKESAAVLALLFAHLQKPEFMVRWSWQKDDVAFWDNRCTLHYAVDDYRPQHRIMHRATLIGDRPYYKDSNQTYFE</sequence>
<dbReference type="SUPFAM" id="SSF51197">
    <property type="entry name" value="Clavaminate synthase-like"/>
    <property type="match status" value="1"/>
</dbReference>
<keyword evidence="6" id="KW-0408">Iron</keyword>
<feature type="domain" description="TauD/TfdA-like" evidence="7">
    <location>
        <begin position="10"/>
        <end position="276"/>
    </location>
</feature>
<dbReference type="GO" id="GO:0046872">
    <property type="term" value="F:metal ion binding"/>
    <property type="evidence" value="ECO:0007669"/>
    <property type="project" value="UniProtKB-KW"/>
</dbReference>
<evidence type="ECO:0000256" key="1">
    <source>
        <dbReference type="ARBA" id="ARBA00001954"/>
    </source>
</evidence>
<organism evidence="8 9">
    <name type="scientific">Acinetobacter rudis CIP 110305</name>
    <dbReference type="NCBI Taxonomy" id="421052"/>
    <lineage>
        <taxon>Bacteria</taxon>
        <taxon>Pseudomonadati</taxon>
        <taxon>Pseudomonadota</taxon>
        <taxon>Gammaproteobacteria</taxon>
        <taxon>Moraxellales</taxon>
        <taxon>Moraxellaceae</taxon>
        <taxon>Acinetobacter</taxon>
    </lineage>
</organism>
<dbReference type="InterPro" id="IPR003819">
    <property type="entry name" value="TauD/TfdA-like"/>
</dbReference>
<keyword evidence="9" id="KW-1185">Reference proteome</keyword>